<keyword evidence="9" id="KW-0819">tRNA processing</keyword>
<reference evidence="25" key="1">
    <citation type="journal article" date="2023" name="bioRxiv">
        <title>Scaffold-level genome assemblies of two parasitoid biocontrol wasps reveal the parthenogenesis mechanism and an associated novel virus.</title>
        <authorList>
            <person name="Inwood S."/>
            <person name="Skelly J."/>
            <person name="Guhlin J."/>
            <person name="Harrop T."/>
            <person name="Goldson S."/>
            <person name="Dearden P."/>
        </authorList>
    </citation>
    <scope>NUCLEOTIDE SEQUENCE</scope>
    <source>
        <strain evidence="25">Irish</strain>
        <tissue evidence="25">Whole body</tissue>
    </source>
</reference>
<evidence type="ECO:0000256" key="3">
    <source>
        <dbReference type="ARBA" id="ARBA00004123"/>
    </source>
</evidence>
<keyword evidence="13" id="KW-0378">Hydrolase</keyword>
<evidence type="ECO:0000256" key="23">
    <source>
        <dbReference type="ARBA" id="ARBA00047136"/>
    </source>
</evidence>
<evidence type="ECO:0000313" key="26">
    <source>
        <dbReference type="Proteomes" id="UP001168990"/>
    </source>
</evidence>
<evidence type="ECO:0000256" key="22">
    <source>
        <dbReference type="ARBA" id="ARBA00046098"/>
    </source>
</evidence>
<dbReference type="PANTHER" id="PTHR12553">
    <property type="entry name" value="ZINC PHOSPHODIESTERASE ELAC PROTEIN 2"/>
    <property type="match status" value="1"/>
</dbReference>
<evidence type="ECO:0000256" key="8">
    <source>
        <dbReference type="ARBA" id="ARBA00022553"/>
    </source>
</evidence>
<dbReference type="SUPFAM" id="SSF56281">
    <property type="entry name" value="Metallo-hydrolase/oxidoreductase"/>
    <property type="match status" value="2"/>
</dbReference>
<dbReference type="FunFam" id="3.60.15.10:FF:000014">
    <property type="entry name" value="Zinc phosphodiesterase ELAC protein 2"/>
    <property type="match status" value="1"/>
</dbReference>
<dbReference type="EMBL" id="JAQQBS010001422">
    <property type="protein sequence ID" value="KAK0166363.1"/>
    <property type="molecule type" value="Genomic_DNA"/>
</dbReference>
<reference evidence="25" key="2">
    <citation type="submission" date="2023-03" db="EMBL/GenBank/DDBJ databases">
        <authorList>
            <person name="Inwood S.N."/>
            <person name="Skelly J.G."/>
            <person name="Guhlin J."/>
            <person name="Harrop T.W.R."/>
            <person name="Goldson S.G."/>
            <person name="Dearden P.K."/>
        </authorList>
    </citation>
    <scope>NUCLEOTIDE SEQUENCE</scope>
    <source>
        <strain evidence="25">Irish</strain>
        <tissue evidence="25">Whole body</tissue>
    </source>
</reference>
<evidence type="ECO:0000256" key="21">
    <source>
        <dbReference type="ARBA" id="ARBA00032616"/>
    </source>
</evidence>
<dbReference type="EC" id="3.1.26.11" evidence="6"/>
<evidence type="ECO:0000256" key="19">
    <source>
        <dbReference type="ARBA" id="ARBA00030729"/>
    </source>
</evidence>
<evidence type="ECO:0000256" key="1">
    <source>
        <dbReference type="ARBA" id="ARBA00000402"/>
    </source>
</evidence>
<dbReference type="AlphaFoldDB" id="A0AA39FBC8"/>
<dbReference type="Proteomes" id="UP001168990">
    <property type="component" value="Unassembled WGS sequence"/>
</dbReference>
<comment type="subcellular location">
    <subcellularLocation>
        <location evidence="4">Mitochondrion matrix</location>
    </subcellularLocation>
    <subcellularLocation>
        <location evidence="3">Nucleus</location>
    </subcellularLocation>
</comment>
<dbReference type="InterPro" id="IPR001279">
    <property type="entry name" value="Metallo-B-lactamas"/>
</dbReference>
<gene>
    <name evidence="25" type="ORF">PV328_004789</name>
</gene>
<dbReference type="GO" id="GO:1990180">
    <property type="term" value="P:mitochondrial tRNA 3'-end processing"/>
    <property type="evidence" value="ECO:0007669"/>
    <property type="project" value="TreeGrafter"/>
</dbReference>
<dbReference type="GO" id="GO:0042781">
    <property type="term" value="F:3'-tRNA processing endoribonuclease activity"/>
    <property type="evidence" value="ECO:0007669"/>
    <property type="project" value="UniProtKB-EC"/>
</dbReference>
<dbReference type="Pfam" id="PF13691">
    <property type="entry name" value="Lactamase_B_4"/>
    <property type="match status" value="1"/>
</dbReference>
<evidence type="ECO:0000259" key="24">
    <source>
        <dbReference type="SMART" id="SM00849"/>
    </source>
</evidence>
<evidence type="ECO:0000256" key="13">
    <source>
        <dbReference type="ARBA" id="ARBA00022801"/>
    </source>
</evidence>
<feature type="domain" description="Metallo-beta-lactamase" evidence="24">
    <location>
        <begin position="490"/>
        <end position="693"/>
    </location>
</feature>
<protein>
    <recommendedName>
        <fullName evidence="7">Zinc phosphodiesterase ELAC protein 2</fullName>
        <ecNumber evidence="6">3.1.26.11</ecNumber>
    </recommendedName>
    <alternativeName>
        <fullName evidence="21">ElaC homolog protein 2</fullName>
    </alternativeName>
    <alternativeName>
        <fullName evidence="19">Ribonuclease Z 2</fullName>
    </alternativeName>
    <alternativeName>
        <fullName evidence="20">tRNA 3 endonuclease 2</fullName>
    </alternativeName>
    <alternativeName>
        <fullName evidence="18">tRNase Z 2</fullName>
    </alternativeName>
</protein>
<dbReference type="InterPro" id="IPR036866">
    <property type="entry name" value="RibonucZ/Hydroxyglut_hydro"/>
</dbReference>
<evidence type="ECO:0000256" key="14">
    <source>
        <dbReference type="ARBA" id="ARBA00022833"/>
    </source>
</evidence>
<dbReference type="InterPro" id="IPR047151">
    <property type="entry name" value="RNZ2-like"/>
</dbReference>
<dbReference type="Pfam" id="PF23023">
    <property type="entry name" value="Anti-Pycsar_Apyc1"/>
    <property type="match status" value="1"/>
</dbReference>
<evidence type="ECO:0000256" key="4">
    <source>
        <dbReference type="ARBA" id="ARBA00004305"/>
    </source>
</evidence>
<organism evidence="25 26">
    <name type="scientific">Microctonus aethiopoides</name>
    <dbReference type="NCBI Taxonomy" id="144406"/>
    <lineage>
        <taxon>Eukaryota</taxon>
        <taxon>Metazoa</taxon>
        <taxon>Ecdysozoa</taxon>
        <taxon>Arthropoda</taxon>
        <taxon>Hexapoda</taxon>
        <taxon>Insecta</taxon>
        <taxon>Pterygota</taxon>
        <taxon>Neoptera</taxon>
        <taxon>Endopterygota</taxon>
        <taxon>Hymenoptera</taxon>
        <taxon>Apocrita</taxon>
        <taxon>Ichneumonoidea</taxon>
        <taxon>Braconidae</taxon>
        <taxon>Euphorinae</taxon>
        <taxon>Microctonus</taxon>
    </lineage>
</organism>
<evidence type="ECO:0000256" key="6">
    <source>
        <dbReference type="ARBA" id="ARBA00012477"/>
    </source>
</evidence>
<evidence type="ECO:0000256" key="15">
    <source>
        <dbReference type="ARBA" id="ARBA00022946"/>
    </source>
</evidence>
<dbReference type="CDD" id="cd07718">
    <property type="entry name" value="RNaseZ_ELAC1_ELAC2-C-term-like_MBL-fold"/>
    <property type="match status" value="1"/>
</dbReference>
<keyword evidence="11" id="KW-0479">Metal-binding</keyword>
<dbReference type="GO" id="GO:0046872">
    <property type="term" value="F:metal ion binding"/>
    <property type="evidence" value="ECO:0007669"/>
    <property type="project" value="UniProtKB-KW"/>
</dbReference>
<dbReference type="InterPro" id="IPR027794">
    <property type="entry name" value="tRNase_Z_dom"/>
</dbReference>
<dbReference type="Gene3D" id="3.60.15.10">
    <property type="entry name" value="Ribonuclease Z/Hydroxyacylglutathione hydrolase-like"/>
    <property type="match status" value="2"/>
</dbReference>
<dbReference type="PANTHER" id="PTHR12553:SF49">
    <property type="entry name" value="ZINC PHOSPHODIESTERASE ELAC PROTEIN 2"/>
    <property type="match status" value="1"/>
</dbReference>
<comment type="function">
    <text evidence="22">Zinc phosphodiesterase, which displays mitochondrial tRNA 3'-processing endonuclease activity. Involved in tRNA maturation, by removing a 3'-trailer from precursor tRNA. Associates with mitochondrial DNA complexes at the nucleoids to initiate RNA processing and ribosome assembly.</text>
</comment>
<evidence type="ECO:0000256" key="7">
    <source>
        <dbReference type="ARBA" id="ARBA00013357"/>
    </source>
</evidence>
<evidence type="ECO:0000256" key="10">
    <source>
        <dbReference type="ARBA" id="ARBA00022722"/>
    </source>
</evidence>
<keyword evidence="17" id="KW-0539">Nucleus</keyword>
<sequence>MRICNHLQSIFKSMSQQAISKQIQQAKIIQRKAKNSPTIPSYVTLQVLGSGVRGTPSSLYVSTDHFKYIFNCGEGAQRLAQEHHLRLSKLENVFFTTPTWKNMGGFPGMILTIQDMGVPELKLHGPKGIYEIFDAVKPFVSLKNLNVVEANCSENNFYVDDCMRIHYVHLMKNTSKSDSDDDEPLIIDDTDYYAHEINSNGKRNATKYKLAKKISNRSKYGRIIGCVSYICKLHDKPGMLDLEKCVERGVTPGPILGQLKSGNDVTLEDGTILKSADVCNPSTPGPVFIVIECPDEEYLDSLINNEVFKNYQKDSTDPENIAKCVVHFSPEDIIRNPSYVEWMSRFGDDTQHLIINESNSSVNYEGIHQIQHKLNLLHPTIFPIIHDQFPPAKNEKYPIESECLKKLNIHRAETLNAIHLRPLKGLEESKIKISRETDIDEVFNVEGFLDSLAELQTDINAKSKCINESEAYPKILMLGTGSCIPNKTRNTSGILLRIDEDTSVLLDCGEGTIGQLIRFFGPSEIDKILASIKAVYVSHLHADHHLGLIGVLQERQRITNEPIFLLAPSQIDLWLKLYNRKFERIETNYTLIPNHCLNFNARKIAHNSYDELKEKLRLNDVYTVEVYHCPFSFAVAWTLKNGKKIVYSGDTRPCLNIISIGESCDLLIHEATMEDELMEEAKKKRHSTISEALTIGEEMNAKFTLLTHFSQRYSKMPRLTNNTGILNNVGIAFDNMQFSIAELSLLPLFYPSLRLMFSEFCNELEEKAQKRIMRQKTMADMLNS</sequence>
<evidence type="ECO:0000256" key="11">
    <source>
        <dbReference type="ARBA" id="ARBA00022723"/>
    </source>
</evidence>
<evidence type="ECO:0000256" key="18">
    <source>
        <dbReference type="ARBA" id="ARBA00030689"/>
    </source>
</evidence>
<keyword evidence="8" id="KW-0597">Phosphoprotein</keyword>
<comment type="catalytic activity">
    <reaction evidence="1">
        <text>Endonucleolytic cleavage of RNA, removing extra 3' nucleotides from tRNA precursor, generating 3' termini of tRNAs. A 3'-hydroxy group is left at the tRNA terminus and a 5'-phosphoryl group is left at the trailer molecule.</text>
        <dbReference type="EC" id="3.1.26.11"/>
    </reaction>
</comment>
<keyword evidence="14" id="KW-0862">Zinc</keyword>
<accession>A0AA39FBC8</accession>
<evidence type="ECO:0000256" key="20">
    <source>
        <dbReference type="ARBA" id="ARBA00032104"/>
    </source>
</evidence>
<proteinExistence type="inferred from homology"/>
<evidence type="ECO:0000256" key="5">
    <source>
        <dbReference type="ARBA" id="ARBA00007823"/>
    </source>
</evidence>
<comment type="similarity">
    <text evidence="5">Belongs to the RNase Z family.</text>
</comment>
<keyword evidence="10" id="KW-0540">Nuclease</keyword>
<keyword evidence="16" id="KW-0496">Mitochondrion</keyword>
<evidence type="ECO:0000256" key="16">
    <source>
        <dbReference type="ARBA" id="ARBA00023128"/>
    </source>
</evidence>
<comment type="caution">
    <text evidence="25">The sequence shown here is derived from an EMBL/GenBank/DDBJ whole genome shotgun (WGS) entry which is preliminary data.</text>
</comment>
<dbReference type="GO" id="GO:0005634">
    <property type="term" value="C:nucleus"/>
    <property type="evidence" value="ECO:0007669"/>
    <property type="project" value="UniProtKB-SubCell"/>
</dbReference>
<dbReference type="SMART" id="SM00849">
    <property type="entry name" value="Lactamase_B"/>
    <property type="match status" value="1"/>
</dbReference>
<keyword evidence="26" id="KW-1185">Reference proteome</keyword>
<evidence type="ECO:0000256" key="2">
    <source>
        <dbReference type="ARBA" id="ARBA00001947"/>
    </source>
</evidence>
<dbReference type="GO" id="GO:0042645">
    <property type="term" value="C:mitochondrial nucleoid"/>
    <property type="evidence" value="ECO:0007669"/>
    <property type="project" value="UniProtKB-ARBA"/>
</dbReference>
<keyword evidence="12" id="KW-0255">Endonuclease</keyword>
<evidence type="ECO:0000256" key="9">
    <source>
        <dbReference type="ARBA" id="ARBA00022694"/>
    </source>
</evidence>
<evidence type="ECO:0000256" key="12">
    <source>
        <dbReference type="ARBA" id="ARBA00022759"/>
    </source>
</evidence>
<evidence type="ECO:0000313" key="25">
    <source>
        <dbReference type="EMBL" id="KAK0166363.1"/>
    </source>
</evidence>
<comment type="subunit">
    <text evidence="23">Homodimer. Interacts with PTCD1.</text>
</comment>
<keyword evidence="15" id="KW-0809">Transit peptide</keyword>
<name>A0AA39FBC8_9HYME</name>
<evidence type="ECO:0000256" key="17">
    <source>
        <dbReference type="ARBA" id="ARBA00023242"/>
    </source>
</evidence>
<comment type="cofactor">
    <cofactor evidence="2">
        <name>Zn(2+)</name>
        <dbReference type="ChEBI" id="CHEBI:29105"/>
    </cofactor>
</comment>